<dbReference type="GO" id="GO:0030313">
    <property type="term" value="C:cell envelope"/>
    <property type="evidence" value="ECO:0007669"/>
    <property type="project" value="UniProtKB-SubCell"/>
</dbReference>
<gene>
    <name evidence="12" type="ORF">EV148_101470</name>
</gene>
<feature type="domain" description="Csd3-like second N-terminal" evidence="11">
    <location>
        <begin position="262"/>
        <end position="382"/>
    </location>
</feature>
<dbReference type="AlphaFoldDB" id="A0A4R2IEG3"/>
<dbReference type="EMBL" id="SLWQ01000001">
    <property type="protein sequence ID" value="TCO43051.1"/>
    <property type="molecule type" value="Genomic_DNA"/>
</dbReference>
<name>A0A4R2IEG3_9GAMM</name>
<evidence type="ECO:0000256" key="4">
    <source>
        <dbReference type="ARBA" id="ARBA00022723"/>
    </source>
</evidence>
<keyword evidence="8" id="KW-0472">Membrane</keyword>
<evidence type="ECO:0000256" key="3">
    <source>
        <dbReference type="ARBA" id="ARBA00022670"/>
    </source>
</evidence>
<dbReference type="InterPro" id="IPR011055">
    <property type="entry name" value="Dup_hybrid_motif"/>
</dbReference>
<keyword evidence="7" id="KW-0482">Metalloprotease</keyword>
<keyword evidence="5 12" id="KW-0378">Hydrolase</keyword>
<evidence type="ECO:0000313" key="13">
    <source>
        <dbReference type="Proteomes" id="UP000294862"/>
    </source>
</evidence>
<dbReference type="GO" id="GO:0042834">
    <property type="term" value="F:peptidoglycan binding"/>
    <property type="evidence" value="ECO:0007669"/>
    <property type="project" value="InterPro"/>
</dbReference>
<accession>A0A4R2IEG3</accession>
<comment type="subcellular location">
    <subcellularLocation>
        <location evidence="2">Cell envelope</location>
    </subcellularLocation>
</comment>
<reference evidence="12 13" key="1">
    <citation type="journal article" date="2015" name="Stand. Genomic Sci.">
        <title>Genomic Encyclopedia of Bacterial and Archaeal Type Strains, Phase III: the genomes of soil and plant-associated and newly described type strains.</title>
        <authorList>
            <person name="Whitman W.B."/>
            <person name="Woyke T."/>
            <person name="Klenk H.P."/>
            <person name="Zhou Y."/>
            <person name="Lilburn T.G."/>
            <person name="Beck B.J."/>
            <person name="De Vos P."/>
            <person name="Vandamme P."/>
            <person name="Eisen J.A."/>
            <person name="Garrity G."/>
            <person name="Hugenholtz P."/>
            <person name="Kyrpides N.C."/>
        </authorList>
    </citation>
    <scope>NUCLEOTIDE SEQUENCE [LARGE SCALE GENOMIC DNA]</scope>
    <source>
        <strain evidence="12 13">A3</strain>
    </source>
</reference>
<evidence type="ECO:0000259" key="9">
    <source>
        <dbReference type="Pfam" id="PF01551"/>
    </source>
</evidence>
<dbReference type="Proteomes" id="UP000294862">
    <property type="component" value="Unassembled WGS sequence"/>
</dbReference>
<dbReference type="GO" id="GO:0004222">
    <property type="term" value="F:metalloendopeptidase activity"/>
    <property type="evidence" value="ECO:0007669"/>
    <property type="project" value="TreeGrafter"/>
</dbReference>
<proteinExistence type="predicted"/>
<protein>
    <submittedName>
        <fullName evidence="12">Murein DD-endopeptidase MepM/ murein hydrolase activator NlpD</fullName>
    </submittedName>
</protein>
<dbReference type="GO" id="GO:0006508">
    <property type="term" value="P:proteolysis"/>
    <property type="evidence" value="ECO:0007669"/>
    <property type="project" value="UniProtKB-KW"/>
</dbReference>
<evidence type="ECO:0000256" key="7">
    <source>
        <dbReference type="ARBA" id="ARBA00023049"/>
    </source>
</evidence>
<sequence length="533" mass="58477">MSSVVGNSGTEWGAAVNNSLVNDLSQVLVAIGIDAGAATQLWYPATDRAATVNDIHNDNNNARHKARRLTIRRHAQRRHFHFYSRVSNWTFLQNVSASPISWRAEHWILGGVCVLLTALVGIVIPTFANATRHDPAPVPYTTLALDLPPLPGGEADPAIGAYAGSSEPDWQVVTVRAGQSLSDIFREQGFAPVDLQRVLDSQQDAAALRHIRPGQEFAFAHAPDGSLTAMRFERGDATRVVLHVGPDGVREAAVERAVERRTHVAHGIVTRSLFYAGERAGLSDGMVLKLANAFGYDIDFAQDLREGDSFSVIYDDIYRDGERLRDGDIIAATFVNQGKRYTAIRYTNADGETTYYTEDGRPLRKSFLRTPVEFTRISSTFSTGRMHPVLGYMRAHKGVDYAAPTGTPIRAAGDGKITYRGWMSGYGNFVVVQHNAHISTAYGHMSRFASERLGDHVKQGQIIGYVGMTGLATGPHLHYEFRVDGGHRNPLTVTLPPPEPLPASQLAQFRQQAAPQLARLKMVDAMQLARAKD</sequence>
<dbReference type="Pfam" id="PF01551">
    <property type="entry name" value="Peptidase_M23"/>
    <property type="match status" value="1"/>
</dbReference>
<organism evidence="12 13">
    <name type="scientific">Dokdonella fugitiva</name>
    <dbReference type="NCBI Taxonomy" id="328517"/>
    <lineage>
        <taxon>Bacteria</taxon>
        <taxon>Pseudomonadati</taxon>
        <taxon>Pseudomonadota</taxon>
        <taxon>Gammaproteobacteria</taxon>
        <taxon>Lysobacterales</taxon>
        <taxon>Rhodanobacteraceae</taxon>
        <taxon>Dokdonella</taxon>
    </lineage>
</organism>
<evidence type="ECO:0000313" key="12">
    <source>
        <dbReference type="EMBL" id="TCO43051.1"/>
    </source>
</evidence>
<dbReference type="Pfam" id="PF19425">
    <property type="entry name" value="Csd3_N2"/>
    <property type="match status" value="1"/>
</dbReference>
<feature type="transmembrane region" description="Helical" evidence="8">
    <location>
        <begin position="107"/>
        <end position="128"/>
    </location>
</feature>
<dbReference type="SUPFAM" id="SSF51261">
    <property type="entry name" value="Duplicated hybrid motif"/>
    <property type="match status" value="1"/>
</dbReference>
<evidence type="ECO:0000256" key="5">
    <source>
        <dbReference type="ARBA" id="ARBA00022801"/>
    </source>
</evidence>
<dbReference type="InterPro" id="IPR045834">
    <property type="entry name" value="Csd3_N2"/>
</dbReference>
<dbReference type="Gene3D" id="2.70.70.10">
    <property type="entry name" value="Glucose Permease (Domain IIA)"/>
    <property type="match status" value="1"/>
</dbReference>
<dbReference type="Gene3D" id="3.10.450.350">
    <property type="match status" value="2"/>
</dbReference>
<evidence type="ECO:0000259" key="10">
    <source>
        <dbReference type="Pfam" id="PF04225"/>
    </source>
</evidence>
<feature type="domain" description="M23ase beta-sheet core" evidence="9">
    <location>
        <begin position="395"/>
        <end position="490"/>
    </location>
</feature>
<evidence type="ECO:0000256" key="6">
    <source>
        <dbReference type="ARBA" id="ARBA00022833"/>
    </source>
</evidence>
<dbReference type="PANTHER" id="PTHR21666:SF288">
    <property type="entry name" value="CELL DIVISION PROTEIN YTFB"/>
    <property type="match status" value="1"/>
</dbReference>
<keyword evidence="6" id="KW-0862">Zinc</keyword>
<dbReference type="CDD" id="cd12797">
    <property type="entry name" value="M23_peptidase"/>
    <property type="match status" value="1"/>
</dbReference>
<evidence type="ECO:0000256" key="1">
    <source>
        <dbReference type="ARBA" id="ARBA00001947"/>
    </source>
</evidence>
<evidence type="ECO:0000256" key="8">
    <source>
        <dbReference type="SAM" id="Phobius"/>
    </source>
</evidence>
<evidence type="ECO:0000256" key="2">
    <source>
        <dbReference type="ARBA" id="ARBA00004196"/>
    </source>
</evidence>
<dbReference type="InterPro" id="IPR016047">
    <property type="entry name" value="M23ase_b-sheet_dom"/>
</dbReference>
<feature type="domain" description="Opacity-associated protein A LysM-like" evidence="10">
    <location>
        <begin position="170"/>
        <end position="248"/>
    </location>
</feature>
<dbReference type="GO" id="GO:0046872">
    <property type="term" value="F:metal ion binding"/>
    <property type="evidence" value="ECO:0007669"/>
    <property type="project" value="UniProtKB-KW"/>
</dbReference>
<comment type="cofactor">
    <cofactor evidence="1">
        <name>Zn(2+)</name>
        <dbReference type="ChEBI" id="CHEBI:29105"/>
    </cofactor>
</comment>
<dbReference type="Pfam" id="PF04225">
    <property type="entry name" value="LysM_OapA"/>
    <property type="match status" value="1"/>
</dbReference>
<evidence type="ECO:0000259" key="11">
    <source>
        <dbReference type="Pfam" id="PF19425"/>
    </source>
</evidence>
<keyword evidence="3" id="KW-0645">Protease</keyword>
<keyword evidence="4" id="KW-0479">Metal-binding</keyword>
<keyword evidence="13" id="KW-1185">Reference proteome</keyword>
<dbReference type="InterPro" id="IPR050570">
    <property type="entry name" value="Cell_wall_metabolism_enzyme"/>
</dbReference>
<keyword evidence="8" id="KW-0812">Transmembrane</keyword>
<dbReference type="PANTHER" id="PTHR21666">
    <property type="entry name" value="PEPTIDASE-RELATED"/>
    <property type="match status" value="1"/>
</dbReference>
<comment type="caution">
    <text evidence="12">The sequence shown here is derived from an EMBL/GenBank/DDBJ whole genome shotgun (WGS) entry which is preliminary data.</text>
</comment>
<keyword evidence="8" id="KW-1133">Transmembrane helix</keyword>
<dbReference type="InterPro" id="IPR007340">
    <property type="entry name" value="LysM_Opacity-associatedA"/>
</dbReference>